<protein>
    <submittedName>
        <fullName evidence="3">XRE family transcriptional regulator</fullName>
    </submittedName>
</protein>
<dbReference type="Gene3D" id="1.10.260.40">
    <property type="entry name" value="lambda repressor-like DNA-binding domains"/>
    <property type="match status" value="1"/>
</dbReference>
<dbReference type="PANTHER" id="PTHR35010:SF2">
    <property type="entry name" value="BLL4672 PROTEIN"/>
    <property type="match status" value="1"/>
</dbReference>
<evidence type="ECO:0000256" key="1">
    <source>
        <dbReference type="SAM" id="MobiDB-lite"/>
    </source>
</evidence>
<dbReference type="PROSITE" id="PS50943">
    <property type="entry name" value="HTH_CROC1"/>
    <property type="match status" value="1"/>
</dbReference>
<dbReference type="Pfam" id="PF01381">
    <property type="entry name" value="HTH_3"/>
    <property type="match status" value="1"/>
</dbReference>
<dbReference type="CDD" id="cd00093">
    <property type="entry name" value="HTH_XRE"/>
    <property type="match status" value="1"/>
</dbReference>
<comment type="caution">
    <text evidence="3">The sequence shown here is derived from an EMBL/GenBank/DDBJ whole genome shotgun (WGS) entry which is preliminary data.</text>
</comment>
<dbReference type="InterPro" id="IPR041413">
    <property type="entry name" value="MLTR_LBD"/>
</dbReference>
<evidence type="ECO:0000259" key="2">
    <source>
        <dbReference type="PROSITE" id="PS50943"/>
    </source>
</evidence>
<dbReference type="SMART" id="SM00530">
    <property type="entry name" value="HTH_XRE"/>
    <property type="match status" value="1"/>
</dbReference>
<accession>A0A3M8WDZ5</accession>
<keyword evidence="4" id="KW-1185">Reference proteome</keyword>
<feature type="compositionally biased region" description="Basic and acidic residues" evidence="1">
    <location>
        <begin position="1"/>
        <end position="11"/>
    </location>
</feature>
<dbReference type="EMBL" id="RIBZ01000162">
    <property type="protein sequence ID" value="RNG28318.1"/>
    <property type="molecule type" value="Genomic_DNA"/>
</dbReference>
<dbReference type="Pfam" id="PF17765">
    <property type="entry name" value="MLTR_LBD"/>
    <property type="match status" value="1"/>
</dbReference>
<proteinExistence type="predicted"/>
<feature type="region of interest" description="Disordered" evidence="1">
    <location>
        <begin position="1"/>
        <end position="36"/>
    </location>
</feature>
<reference evidence="3 4" key="1">
    <citation type="submission" date="2018-11" db="EMBL/GenBank/DDBJ databases">
        <title>The Potential of Streptomyces as Biocontrol Agents against the Tomato grey mould, Botrytis cinerea (Gray mold) Frontiers in Microbiology.</title>
        <authorList>
            <person name="Li D."/>
        </authorList>
    </citation>
    <scope>NUCLEOTIDE SEQUENCE [LARGE SCALE GENOMIC DNA]</scope>
    <source>
        <strain evidence="3 4">NEAU-LD23</strain>
    </source>
</reference>
<evidence type="ECO:0000313" key="3">
    <source>
        <dbReference type="EMBL" id="RNG28318.1"/>
    </source>
</evidence>
<evidence type="ECO:0000313" key="4">
    <source>
        <dbReference type="Proteomes" id="UP000275401"/>
    </source>
</evidence>
<dbReference type="SUPFAM" id="SSF47413">
    <property type="entry name" value="lambda repressor-like DNA-binding domains"/>
    <property type="match status" value="1"/>
</dbReference>
<dbReference type="GO" id="GO:0003677">
    <property type="term" value="F:DNA binding"/>
    <property type="evidence" value="ECO:0007669"/>
    <property type="project" value="InterPro"/>
</dbReference>
<organism evidence="3 4">
    <name type="scientific">Streptomyces botrytidirepellens</name>
    <dbReference type="NCBI Taxonomy" id="2486417"/>
    <lineage>
        <taxon>Bacteria</taxon>
        <taxon>Bacillati</taxon>
        <taxon>Actinomycetota</taxon>
        <taxon>Actinomycetes</taxon>
        <taxon>Kitasatosporales</taxon>
        <taxon>Streptomycetaceae</taxon>
        <taxon>Streptomyces</taxon>
    </lineage>
</organism>
<sequence>MRIAGEKRRLGADVTQEEVPKTSRSRIPPGNTDTTGVMSAWDVPRILRWNLALQNMSQQKLAELIDVAPKTVQNWVTGAKKMHEENLDKVAAVLQMTPQFRDLLRELVTKPDSQMQPLDGADPNALQAYLQDYRADADHSPHPAHTSDGAWDVLASNPAWCELMSQVADHPRDSPHVNVMRFVLFHPAAPQVLLDWRRSWLIPMLAHLDTALQLHPDHPVLQKIYHDAQCHPELTETYEQDVPSHFAASNPSTDIVHPDGNVVPIKHPRLGPMTVRMRVVLPMEWAAWGVREVKLIYLDRADCPEA</sequence>
<gene>
    <name evidence="3" type="ORF">EEJ42_12240</name>
</gene>
<dbReference type="Proteomes" id="UP000275401">
    <property type="component" value="Unassembled WGS sequence"/>
</dbReference>
<dbReference type="AlphaFoldDB" id="A0A3M8WDZ5"/>
<dbReference type="PANTHER" id="PTHR35010">
    <property type="entry name" value="BLL4672 PROTEIN-RELATED"/>
    <property type="match status" value="1"/>
</dbReference>
<dbReference type="InterPro" id="IPR010982">
    <property type="entry name" value="Lambda_DNA-bd_dom_sf"/>
</dbReference>
<dbReference type="Gene3D" id="3.30.450.180">
    <property type="match status" value="1"/>
</dbReference>
<name>A0A3M8WDZ5_9ACTN</name>
<feature type="domain" description="HTH cro/C1-type" evidence="2">
    <location>
        <begin position="54"/>
        <end position="101"/>
    </location>
</feature>
<dbReference type="InterPro" id="IPR001387">
    <property type="entry name" value="Cro/C1-type_HTH"/>
</dbReference>